<dbReference type="AlphaFoldDB" id="A0A6G1JM22"/>
<dbReference type="EMBL" id="MU005569">
    <property type="protein sequence ID" value="KAF2691536.1"/>
    <property type="molecule type" value="Genomic_DNA"/>
</dbReference>
<protein>
    <submittedName>
        <fullName evidence="1">Uncharacterized protein</fullName>
    </submittedName>
</protein>
<accession>A0A6G1JM22</accession>
<dbReference type="Proteomes" id="UP000799291">
    <property type="component" value="Unassembled WGS sequence"/>
</dbReference>
<sequence>MMGYFFVVYSPVEYLTRYLDIDMPDKVKLLPSFTEKRQYSGNMMIARGGLWTSEDAGRVYSRCWKLIRRKCALVYGESVPPRSMCRTFEKDPEWQLHHYPIPPDPSLPLPQLPPLPFKQEKYQPFYQALESETSSDAQSFVDALFQEVLTPPPPPKPARMTLENISYTTLNESNDSVPGKHYDIHISNSRPETQHTVLCTWLETLEVLPTEIVPHQRYLAVHQQNSASMRAMVISVGLKIRMSWGLMAQLGNDTTPKKESTVMEDRITVKPQGLGQDRHSLHMPSHQS</sequence>
<proteinExistence type="predicted"/>
<evidence type="ECO:0000313" key="1">
    <source>
        <dbReference type="EMBL" id="KAF2691536.1"/>
    </source>
</evidence>
<organism evidence="1 2">
    <name type="scientific">Lentithecium fluviatile CBS 122367</name>
    <dbReference type="NCBI Taxonomy" id="1168545"/>
    <lineage>
        <taxon>Eukaryota</taxon>
        <taxon>Fungi</taxon>
        <taxon>Dikarya</taxon>
        <taxon>Ascomycota</taxon>
        <taxon>Pezizomycotina</taxon>
        <taxon>Dothideomycetes</taxon>
        <taxon>Pleosporomycetidae</taxon>
        <taxon>Pleosporales</taxon>
        <taxon>Massarineae</taxon>
        <taxon>Lentitheciaceae</taxon>
        <taxon>Lentithecium</taxon>
    </lineage>
</organism>
<gene>
    <name evidence="1" type="ORF">K458DRAFT_397999</name>
</gene>
<reference evidence="1" key="1">
    <citation type="journal article" date="2020" name="Stud. Mycol.">
        <title>101 Dothideomycetes genomes: a test case for predicting lifestyles and emergence of pathogens.</title>
        <authorList>
            <person name="Haridas S."/>
            <person name="Albert R."/>
            <person name="Binder M."/>
            <person name="Bloem J."/>
            <person name="Labutti K."/>
            <person name="Salamov A."/>
            <person name="Andreopoulos B."/>
            <person name="Baker S."/>
            <person name="Barry K."/>
            <person name="Bills G."/>
            <person name="Bluhm B."/>
            <person name="Cannon C."/>
            <person name="Castanera R."/>
            <person name="Culley D."/>
            <person name="Daum C."/>
            <person name="Ezra D."/>
            <person name="Gonzalez J."/>
            <person name="Henrissat B."/>
            <person name="Kuo A."/>
            <person name="Liang C."/>
            <person name="Lipzen A."/>
            <person name="Lutzoni F."/>
            <person name="Magnuson J."/>
            <person name="Mondo S."/>
            <person name="Nolan M."/>
            <person name="Ohm R."/>
            <person name="Pangilinan J."/>
            <person name="Park H.-J."/>
            <person name="Ramirez L."/>
            <person name="Alfaro M."/>
            <person name="Sun H."/>
            <person name="Tritt A."/>
            <person name="Yoshinaga Y."/>
            <person name="Zwiers L.-H."/>
            <person name="Turgeon B."/>
            <person name="Goodwin S."/>
            <person name="Spatafora J."/>
            <person name="Crous P."/>
            <person name="Grigoriev I."/>
        </authorList>
    </citation>
    <scope>NUCLEOTIDE SEQUENCE</scope>
    <source>
        <strain evidence="1">CBS 122367</strain>
    </source>
</reference>
<name>A0A6G1JM22_9PLEO</name>
<evidence type="ECO:0000313" key="2">
    <source>
        <dbReference type="Proteomes" id="UP000799291"/>
    </source>
</evidence>
<keyword evidence="2" id="KW-1185">Reference proteome</keyword>